<name>A0A9E7MWI7_THEAG</name>
<sequence length="166" mass="19243">MPIKLIRIDDRYIHGQVTVGWVSAYGIQEIWLVDDKLATNEFLKKIQLAMAPPGKKVEIITIQEAIEKLKNKNYDASKNIMIIFATPESCRKVLENVRINDVDWINVGQSGWKEGKIVVTKNFSVDEKDVEEFKKLVDLGYRLVYQMLPDEKPQDFYELLKRKGLT</sequence>
<dbReference type="KEGG" id="tagg:NF865_07325"/>
<reference evidence="9" key="2">
    <citation type="submission" date="2022-06" db="EMBL/GenBank/DDBJ databases">
        <authorList>
            <person name="Park Y.-J."/>
        </authorList>
    </citation>
    <scope>NUCLEOTIDE SEQUENCE</scope>
    <source>
        <strain evidence="9">TY</strain>
    </source>
</reference>
<dbReference type="Gene3D" id="3.40.35.10">
    <property type="entry name" value="Phosphotransferase system, sorbose subfamily IIB component"/>
    <property type="match status" value="1"/>
</dbReference>
<keyword evidence="10" id="KW-1185">Reference proteome</keyword>
<dbReference type="RefSeq" id="WP_253304099.1">
    <property type="nucleotide sequence ID" value="NZ_CP099582.1"/>
</dbReference>
<reference evidence="9" key="1">
    <citation type="journal article" date="1998" name="Int. J. Syst. Bacteriol. 48 Pt">
        <title>Thermococcus guaymasensis sp. nov. and Thermococcus aggregans sp. nov., two novel thermophilic archaea isolated from the Guaymas Basin hydrothermal vent site.</title>
        <authorList>
            <person name="Canganella F."/>
            <person name="Jones W.J."/>
            <person name="Gambacorta A."/>
            <person name="Antranikian G."/>
        </authorList>
    </citation>
    <scope>NUCLEOTIDE SEQUENCE</scope>
    <source>
        <strain evidence="9">TY</strain>
    </source>
</reference>
<dbReference type="GO" id="GO:0005737">
    <property type="term" value="C:cytoplasm"/>
    <property type="evidence" value="ECO:0007669"/>
    <property type="project" value="UniProtKB-SubCell"/>
</dbReference>
<evidence type="ECO:0000313" key="9">
    <source>
        <dbReference type="EMBL" id="USS40142.1"/>
    </source>
</evidence>
<proteinExistence type="predicted"/>
<dbReference type="Pfam" id="PF03830">
    <property type="entry name" value="PTSIIB_sorb"/>
    <property type="match status" value="1"/>
</dbReference>
<keyword evidence="4 9" id="KW-0762">Sugar transport</keyword>
<dbReference type="AlphaFoldDB" id="A0A9E7MWI7"/>
<comment type="subcellular location">
    <subcellularLocation>
        <location evidence="1">Cytoplasm</location>
    </subcellularLocation>
</comment>
<keyword evidence="3" id="KW-0963">Cytoplasm</keyword>
<keyword evidence="6" id="KW-0598">Phosphotransferase system</keyword>
<evidence type="ECO:0000256" key="3">
    <source>
        <dbReference type="ARBA" id="ARBA00022490"/>
    </source>
</evidence>
<keyword evidence="5" id="KW-0808">Transferase</keyword>
<organism evidence="9 10">
    <name type="scientific">Thermococcus aggregans</name>
    <dbReference type="NCBI Taxonomy" id="110163"/>
    <lineage>
        <taxon>Archaea</taxon>
        <taxon>Methanobacteriati</taxon>
        <taxon>Methanobacteriota</taxon>
        <taxon>Thermococci</taxon>
        <taxon>Thermococcales</taxon>
        <taxon>Thermococcaceae</taxon>
        <taxon>Thermococcus</taxon>
    </lineage>
</organism>
<dbReference type="GO" id="GO:0009401">
    <property type="term" value="P:phosphoenolpyruvate-dependent sugar phosphotransferase system"/>
    <property type="evidence" value="ECO:0007669"/>
    <property type="project" value="UniProtKB-KW"/>
</dbReference>
<dbReference type="InterPro" id="IPR004720">
    <property type="entry name" value="PTS_IIB_sorbose-sp"/>
</dbReference>
<dbReference type="SUPFAM" id="SSF52728">
    <property type="entry name" value="PTS IIb component"/>
    <property type="match status" value="1"/>
</dbReference>
<dbReference type="PROSITE" id="PS51101">
    <property type="entry name" value="PTS_EIIB_TYPE_4"/>
    <property type="match status" value="1"/>
</dbReference>
<evidence type="ECO:0000256" key="2">
    <source>
        <dbReference type="ARBA" id="ARBA00022448"/>
    </source>
</evidence>
<dbReference type="InterPro" id="IPR036667">
    <property type="entry name" value="PTS_IIB_sorbose-sp_sf"/>
</dbReference>
<keyword evidence="2" id="KW-0813">Transport</keyword>
<evidence type="ECO:0000256" key="7">
    <source>
        <dbReference type="ARBA" id="ARBA00022777"/>
    </source>
</evidence>
<dbReference type="GO" id="GO:0008982">
    <property type="term" value="F:protein-N(PI)-phosphohistidine-sugar phosphotransferase activity"/>
    <property type="evidence" value="ECO:0007669"/>
    <property type="project" value="InterPro"/>
</dbReference>
<accession>A0A9E7MWI7</accession>
<dbReference type="GO" id="GO:0016301">
    <property type="term" value="F:kinase activity"/>
    <property type="evidence" value="ECO:0007669"/>
    <property type="project" value="UniProtKB-KW"/>
</dbReference>
<evidence type="ECO:0000256" key="4">
    <source>
        <dbReference type="ARBA" id="ARBA00022597"/>
    </source>
</evidence>
<evidence type="ECO:0000256" key="1">
    <source>
        <dbReference type="ARBA" id="ARBA00004496"/>
    </source>
</evidence>
<dbReference type="Proteomes" id="UP001055732">
    <property type="component" value="Chromosome"/>
</dbReference>
<evidence type="ECO:0000313" key="10">
    <source>
        <dbReference type="Proteomes" id="UP001055732"/>
    </source>
</evidence>
<feature type="domain" description="PTS EIIB type-4" evidence="8">
    <location>
        <begin position="1"/>
        <end position="166"/>
    </location>
</feature>
<protein>
    <submittedName>
        <fullName evidence="9">PTS sugar transporter subunit IIB</fullName>
    </submittedName>
</protein>
<evidence type="ECO:0000256" key="6">
    <source>
        <dbReference type="ARBA" id="ARBA00022683"/>
    </source>
</evidence>
<gene>
    <name evidence="9" type="ORF">NF865_07325</name>
</gene>
<evidence type="ECO:0000256" key="5">
    <source>
        <dbReference type="ARBA" id="ARBA00022679"/>
    </source>
</evidence>
<keyword evidence="7" id="KW-0418">Kinase</keyword>
<evidence type="ECO:0000259" key="8">
    <source>
        <dbReference type="PROSITE" id="PS51101"/>
    </source>
</evidence>
<dbReference type="EMBL" id="CP099582">
    <property type="protein sequence ID" value="USS40142.1"/>
    <property type="molecule type" value="Genomic_DNA"/>
</dbReference>